<accession>E4RX15</accession>
<dbReference type="eggNOG" id="ENOG502ZA8N">
    <property type="taxonomic scope" value="Bacteria"/>
</dbReference>
<proteinExistence type="predicted"/>
<sequence>MLERIILEIEKEIHQNPFQWARRFTPFWHYNRKDNNLFSLASTLFILQNFVPNENLQNLKKIILNYYPYYKNKDGRITYNFYPTKPSKHFPHGYVMQYSDHFRLPDDIDDTALVHLTQNSPKAEVEELHQLCQNFLHQLPNREPVYCTWFGKNMPTETDLCALLNLMYLFNQYQIPYSKIDINTYNYLAEQITNVLRQPFQLARHYAHPALILYHYTRLISKFSTPLDHIRTTLLQEIHKTLETPHPPMFRILLETSLMKLGETRPPLNDFSDKDFYTFIGAPLAPFPSLFKWASLPAYQMFWTSKIHNFALIAEYQYYRDA</sequence>
<evidence type="ECO:0000313" key="2">
    <source>
        <dbReference type="Proteomes" id="UP000007435"/>
    </source>
</evidence>
<reference evidence="1 2" key="2">
    <citation type="journal article" date="2011" name="Stand. Genomic Sci.">
        <title>Complete genome sequence of Leadbetterella byssophila type strain (4M15).</title>
        <authorList>
            <person name="Abt B."/>
            <person name="Teshima H."/>
            <person name="Lucas S."/>
            <person name="Lapidus A."/>
            <person name="Del Rio T.G."/>
            <person name="Nolan M."/>
            <person name="Tice H."/>
            <person name="Cheng J.F."/>
            <person name="Pitluck S."/>
            <person name="Liolios K."/>
            <person name="Pagani I."/>
            <person name="Ivanova N."/>
            <person name="Mavromatis K."/>
            <person name="Pati A."/>
            <person name="Tapia R."/>
            <person name="Han C."/>
            <person name="Goodwin L."/>
            <person name="Chen A."/>
            <person name="Palaniappan K."/>
            <person name="Land M."/>
            <person name="Hauser L."/>
            <person name="Chang Y.J."/>
            <person name="Jeffries C.D."/>
            <person name="Rohde M."/>
            <person name="Goker M."/>
            <person name="Tindall B.J."/>
            <person name="Detter J.C."/>
            <person name="Woyke T."/>
            <person name="Bristow J."/>
            <person name="Eisen J.A."/>
            <person name="Markowitz V."/>
            <person name="Hugenholtz P."/>
            <person name="Klenk H.P."/>
            <person name="Kyrpides N.C."/>
        </authorList>
    </citation>
    <scope>NUCLEOTIDE SEQUENCE [LARGE SCALE GENOMIC DNA]</scope>
    <source>
        <strain evidence="2">DSM 17132 / JCM 16389 / KACC 11308 / NBRC 106382 / 4M15</strain>
    </source>
</reference>
<evidence type="ECO:0000313" key="1">
    <source>
        <dbReference type="EMBL" id="ADQ18054.1"/>
    </source>
</evidence>
<dbReference type="OrthoDB" id="1116847at2"/>
<dbReference type="KEGG" id="lby:Lbys_2378"/>
<organism evidence="1 2">
    <name type="scientific">Leadbetterella byssophila (strain DSM 17132 / JCM 16389 / KACC 11308 / NBRC 106382 / 4M15)</name>
    <dbReference type="NCBI Taxonomy" id="649349"/>
    <lineage>
        <taxon>Bacteria</taxon>
        <taxon>Pseudomonadati</taxon>
        <taxon>Bacteroidota</taxon>
        <taxon>Cytophagia</taxon>
        <taxon>Cytophagales</taxon>
        <taxon>Leadbetterellaceae</taxon>
        <taxon>Leadbetterella</taxon>
    </lineage>
</organism>
<protein>
    <submittedName>
        <fullName evidence="1">Uncharacterized protein</fullName>
    </submittedName>
</protein>
<dbReference type="EMBL" id="CP002305">
    <property type="protein sequence ID" value="ADQ18054.1"/>
    <property type="molecule type" value="Genomic_DNA"/>
</dbReference>
<reference key="1">
    <citation type="submission" date="2010-11" db="EMBL/GenBank/DDBJ databases">
        <title>The complete genome of Leadbetterella byssophila DSM 17132.</title>
        <authorList>
            <consortium name="US DOE Joint Genome Institute (JGI-PGF)"/>
            <person name="Lucas S."/>
            <person name="Copeland A."/>
            <person name="Lapidus A."/>
            <person name="Glavina del Rio T."/>
            <person name="Dalin E."/>
            <person name="Tice H."/>
            <person name="Bruce D."/>
            <person name="Goodwin L."/>
            <person name="Pitluck S."/>
            <person name="Kyrpides N."/>
            <person name="Mavromatis K."/>
            <person name="Ivanova N."/>
            <person name="Teshima H."/>
            <person name="Brettin T."/>
            <person name="Detter J.C."/>
            <person name="Han C."/>
            <person name="Tapia R."/>
            <person name="Land M."/>
            <person name="Hauser L."/>
            <person name="Markowitz V."/>
            <person name="Cheng J.-F."/>
            <person name="Hugenholtz P."/>
            <person name="Woyke T."/>
            <person name="Wu D."/>
            <person name="Tindall B."/>
            <person name="Pomrenke H.G."/>
            <person name="Brambilla E."/>
            <person name="Klenk H.-P."/>
            <person name="Eisen J.A."/>
        </authorList>
    </citation>
    <scope>NUCLEOTIDE SEQUENCE [LARGE SCALE GENOMIC DNA]</scope>
    <source>
        <strain>DSM 17132</strain>
    </source>
</reference>
<gene>
    <name evidence="1" type="ordered locus">Lbys_2378</name>
</gene>
<dbReference type="HOGENOM" id="CLU_787341_0_0_10"/>
<dbReference type="Proteomes" id="UP000007435">
    <property type="component" value="Chromosome"/>
</dbReference>
<name>E4RX15_LEAB4</name>
<dbReference type="AlphaFoldDB" id="E4RX15"/>
<dbReference type="STRING" id="649349.Lbys_2378"/>
<dbReference type="RefSeq" id="WP_013409095.1">
    <property type="nucleotide sequence ID" value="NC_014655.1"/>
</dbReference>
<keyword evidence="2" id="KW-1185">Reference proteome</keyword>